<reference evidence="1" key="1">
    <citation type="submission" date="2022-07" db="EMBL/GenBank/DDBJ databases">
        <title>Genome Sequence of Agrocybe chaxingu.</title>
        <authorList>
            <person name="Buettner E."/>
        </authorList>
    </citation>
    <scope>NUCLEOTIDE SEQUENCE</scope>
    <source>
        <strain evidence="1">MP-N11</strain>
    </source>
</reference>
<accession>A0A9W8MUB3</accession>
<dbReference type="Proteomes" id="UP001148786">
    <property type="component" value="Unassembled WGS sequence"/>
</dbReference>
<evidence type="ECO:0000313" key="1">
    <source>
        <dbReference type="EMBL" id="KAJ3507673.1"/>
    </source>
</evidence>
<sequence length="186" mass="21018">MWPTKVLRQFELVPPNPEESDLYGAYNKLLNFYFPPDSDFSVFPRYLKAGWKEPADYVFFFEILLENKPVFVLELKAPSAIKFLSTRSGADAQIRTRLGDLADHCPLATLHGVSSIGTKLCFYTIDKATMEVTPEQLMPHPNRVTDIAPANRWDCDILEPEGETRLNAVFQGITEKCGEIATNDSN</sequence>
<dbReference type="OrthoDB" id="5362978at2759"/>
<comment type="caution">
    <text evidence="1">The sequence shown here is derived from an EMBL/GenBank/DDBJ whole genome shotgun (WGS) entry which is preliminary data.</text>
</comment>
<gene>
    <name evidence="1" type="ORF">NLJ89_g6174</name>
</gene>
<organism evidence="1 2">
    <name type="scientific">Agrocybe chaxingu</name>
    <dbReference type="NCBI Taxonomy" id="84603"/>
    <lineage>
        <taxon>Eukaryota</taxon>
        <taxon>Fungi</taxon>
        <taxon>Dikarya</taxon>
        <taxon>Basidiomycota</taxon>
        <taxon>Agaricomycotina</taxon>
        <taxon>Agaricomycetes</taxon>
        <taxon>Agaricomycetidae</taxon>
        <taxon>Agaricales</taxon>
        <taxon>Agaricineae</taxon>
        <taxon>Strophariaceae</taxon>
        <taxon>Agrocybe</taxon>
    </lineage>
</organism>
<dbReference type="AlphaFoldDB" id="A0A9W8MUB3"/>
<keyword evidence="2" id="KW-1185">Reference proteome</keyword>
<dbReference type="EMBL" id="JANKHO010000637">
    <property type="protein sequence ID" value="KAJ3507673.1"/>
    <property type="molecule type" value="Genomic_DNA"/>
</dbReference>
<name>A0A9W8MUB3_9AGAR</name>
<protein>
    <submittedName>
        <fullName evidence="1">Uncharacterized protein</fullName>
    </submittedName>
</protein>
<proteinExistence type="predicted"/>
<evidence type="ECO:0000313" key="2">
    <source>
        <dbReference type="Proteomes" id="UP001148786"/>
    </source>
</evidence>